<evidence type="ECO:0000256" key="4">
    <source>
        <dbReference type="PROSITE-ProRule" id="PRU01024"/>
    </source>
</evidence>
<dbReference type="Gene3D" id="2.40.50.1070">
    <property type="match status" value="1"/>
</dbReference>
<gene>
    <name evidence="5" type="ORF">ACD_4C00290G0001</name>
</gene>
<evidence type="ECO:0000256" key="2">
    <source>
        <dbReference type="ARBA" id="ARBA00022679"/>
    </source>
</evidence>
<dbReference type="GO" id="GO:0032259">
    <property type="term" value="P:methylation"/>
    <property type="evidence" value="ECO:0007669"/>
    <property type="project" value="UniProtKB-KW"/>
</dbReference>
<keyword evidence="3 4" id="KW-0949">S-adenosyl-L-methionine</keyword>
<evidence type="ECO:0000256" key="1">
    <source>
        <dbReference type="ARBA" id="ARBA00022603"/>
    </source>
</evidence>
<keyword evidence="1 4" id="KW-0489">Methyltransferase</keyword>
<name>K2F5T4_9BACT</name>
<proteinExistence type="inferred from homology"/>
<dbReference type="GO" id="GO:0006396">
    <property type="term" value="P:RNA processing"/>
    <property type="evidence" value="ECO:0007669"/>
    <property type="project" value="InterPro"/>
</dbReference>
<feature type="non-terminal residue" evidence="5">
    <location>
        <position position="232"/>
    </location>
</feature>
<dbReference type="AlphaFoldDB" id="K2F5T4"/>
<keyword evidence="2 4" id="KW-0808">Transferase</keyword>
<dbReference type="GO" id="GO:0008173">
    <property type="term" value="F:RNA methyltransferase activity"/>
    <property type="evidence" value="ECO:0007669"/>
    <property type="project" value="InterPro"/>
</dbReference>
<dbReference type="PANTHER" id="PTHR11061:SF30">
    <property type="entry name" value="TRNA (URACIL(54)-C(5))-METHYLTRANSFERASE"/>
    <property type="match status" value="1"/>
</dbReference>
<dbReference type="SUPFAM" id="SSF53335">
    <property type="entry name" value="S-adenosyl-L-methionine-dependent methyltransferases"/>
    <property type="match status" value="1"/>
</dbReference>
<dbReference type="PANTHER" id="PTHR11061">
    <property type="entry name" value="RNA M5U METHYLTRANSFERASE"/>
    <property type="match status" value="1"/>
</dbReference>
<organism evidence="5">
    <name type="scientific">uncultured bacterium</name>
    <name type="common">gcode 4</name>
    <dbReference type="NCBI Taxonomy" id="1234023"/>
    <lineage>
        <taxon>Bacteria</taxon>
        <taxon>environmental samples</taxon>
    </lineage>
</organism>
<reference evidence="5" key="1">
    <citation type="journal article" date="2012" name="Science">
        <title>Fermentation, hydrogen, and sulfur metabolism in multiple uncultivated bacterial phyla.</title>
        <authorList>
            <person name="Wrighton K.C."/>
            <person name="Thomas B.C."/>
            <person name="Sharon I."/>
            <person name="Miller C.S."/>
            <person name="Castelle C.J."/>
            <person name="VerBerkmoes N.C."/>
            <person name="Wilkins M.J."/>
            <person name="Hettich R.L."/>
            <person name="Lipton M.S."/>
            <person name="Williams K.H."/>
            <person name="Long P.E."/>
            <person name="Banfield J.F."/>
        </authorList>
    </citation>
    <scope>NUCLEOTIDE SEQUENCE [LARGE SCALE GENOMIC DNA]</scope>
</reference>
<dbReference type="InterPro" id="IPR029063">
    <property type="entry name" value="SAM-dependent_MTases_sf"/>
</dbReference>
<comment type="caution">
    <text evidence="5">The sequence shown here is derived from an EMBL/GenBank/DDBJ whole genome shotgun (WGS) entry which is preliminary data.</text>
</comment>
<comment type="caution">
    <text evidence="4">Lacks conserved residue(s) required for the propagation of feature annotation.</text>
</comment>
<protein>
    <submittedName>
        <fullName evidence="5">Uncharacterized protein</fullName>
    </submittedName>
</protein>
<dbReference type="InterPro" id="IPR010280">
    <property type="entry name" value="U5_MeTrfase_fam"/>
</dbReference>
<dbReference type="PROSITE" id="PS51687">
    <property type="entry name" value="SAM_MT_RNA_M5U"/>
    <property type="match status" value="1"/>
</dbReference>
<dbReference type="EMBL" id="AMFJ01000806">
    <property type="protein sequence ID" value="EKE26441.1"/>
    <property type="molecule type" value="Genomic_DNA"/>
</dbReference>
<sequence length="232" mass="28093">MIFGGKWLAKLPDWKKVIITWGVIPESYVNLRVLKIKNSYIEAQMLDTVKKSSLEEKLPEHFQVYGGCKWLPIRYEKQLEIKEEQVKEALHHLREFTKETNFHPIRKSPEIYWYRNKVEFSWGKYISSREHIHADFRFWFHKQGEFDRIIDCTYCVLADDQINEIFKSVDEFSRNLGLPTYDPVTHIGFWRHFVVRKALYTDEVMLIFSVNTDFEFYSRDHEWKIKIFTNLL</sequence>
<comment type="similarity">
    <text evidence="4">Belongs to the class I-like SAM-binding methyltransferase superfamily. RNA M5U methyltransferase family.</text>
</comment>
<evidence type="ECO:0000256" key="3">
    <source>
        <dbReference type="ARBA" id="ARBA00022691"/>
    </source>
</evidence>
<evidence type="ECO:0000313" key="5">
    <source>
        <dbReference type="EMBL" id="EKE26441.1"/>
    </source>
</evidence>
<accession>K2F5T4</accession>